<keyword evidence="2" id="KW-1003">Cell membrane</keyword>
<evidence type="ECO:0000256" key="4">
    <source>
        <dbReference type="ARBA" id="ARBA00022679"/>
    </source>
</evidence>
<dbReference type="InterPro" id="IPR029044">
    <property type="entry name" value="Nucleotide-diphossugar_trans"/>
</dbReference>
<evidence type="ECO:0000256" key="5">
    <source>
        <dbReference type="ARBA" id="ARBA00023136"/>
    </source>
</evidence>
<evidence type="ECO:0000256" key="1">
    <source>
        <dbReference type="ARBA" id="ARBA00004236"/>
    </source>
</evidence>
<dbReference type="CDD" id="cd02522">
    <property type="entry name" value="GT_2_like_a"/>
    <property type="match status" value="1"/>
</dbReference>
<dbReference type="SUPFAM" id="SSF53448">
    <property type="entry name" value="Nucleotide-diphospho-sugar transferases"/>
    <property type="match status" value="1"/>
</dbReference>
<dbReference type="AlphaFoldDB" id="A0A7C9BRN2"/>
<evidence type="ECO:0000313" key="7">
    <source>
        <dbReference type="EMBL" id="MPR34459.1"/>
    </source>
</evidence>
<evidence type="ECO:0000256" key="2">
    <source>
        <dbReference type="ARBA" id="ARBA00022475"/>
    </source>
</evidence>
<dbReference type="GO" id="GO:0005886">
    <property type="term" value="C:plasma membrane"/>
    <property type="evidence" value="ECO:0007669"/>
    <property type="project" value="UniProtKB-SubCell"/>
</dbReference>
<evidence type="ECO:0000313" key="8">
    <source>
        <dbReference type="Proteomes" id="UP000479293"/>
    </source>
</evidence>
<dbReference type="PANTHER" id="PTHR43646:SF2">
    <property type="entry name" value="GLYCOSYLTRANSFERASE 2-LIKE DOMAIN-CONTAINING PROTEIN"/>
    <property type="match status" value="1"/>
</dbReference>
<gene>
    <name evidence="7" type="ORF">GBK04_14115</name>
</gene>
<dbReference type="PANTHER" id="PTHR43646">
    <property type="entry name" value="GLYCOSYLTRANSFERASE"/>
    <property type="match status" value="1"/>
</dbReference>
<dbReference type="Proteomes" id="UP000479293">
    <property type="component" value="Unassembled WGS sequence"/>
</dbReference>
<proteinExistence type="predicted"/>
<keyword evidence="5" id="KW-0472">Membrane</keyword>
<dbReference type="GO" id="GO:0016757">
    <property type="term" value="F:glycosyltransferase activity"/>
    <property type="evidence" value="ECO:0007669"/>
    <property type="project" value="UniProtKB-KW"/>
</dbReference>
<dbReference type="EMBL" id="WHLY01000002">
    <property type="protein sequence ID" value="MPR34459.1"/>
    <property type="molecule type" value="Genomic_DNA"/>
</dbReference>
<dbReference type="Pfam" id="PF00535">
    <property type="entry name" value="Glycos_transf_2"/>
    <property type="match status" value="1"/>
</dbReference>
<sequence>MGISVIIPTYNEEENIGRLIDELQKYGGRELEEIIVADAPSRDRTAQRAEQAGARVIVSEQPGRAFQMNAGARIARGDVLYFVHADVRIHPDYVLDIRQALNEGYTLGCYRYQFDSPRMILKLNTFFQRFDRIWSRGGDQTLFITKAAFEELGGYCEQHRVMEDYEFIIRARKKYRFRIIPKNIIVSARKYENNSYLRVNYANAVVMWMYFRGAPQQKLIDTYKSLINTDKYGIKPADVSKLPT</sequence>
<name>A0A7C9BRN2_9BACT</name>
<comment type="subcellular location">
    <subcellularLocation>
        <location evidence="1">Cell membrane</location>
    </subcellularLocation>
</comment>
<keyword evidence="4 7" id="KW-0808">Transferase</keyword>
<dbReference type="InterPro" id="IPR001173">
    <property type="entry name" value="Glyco_trans_2-like"/>
</dbReference>
<accession>A0A7C9BRN2</accession>
<keyword evidence="3" id="KW-0328">Glycosyltransferase</keyword>
<keyword evidence="8" id="KW-1185">Reference proteome</keyword>
<organism evidence="7 8">
    <name type="scientific">Salmonirosea aquatica</name>
    <dbReference type="NCBI Taxonomy" id="2654236"/>
    <lineage>
        <taxon>Bacteria</taxon>
        <taxon>Pseudomonadati</taxon>
        <taxon>Bacteroidota</taxon>
        <taxon>Cytophagia</taxon>
        <taxon>Cytophagales</taxon>
        <taxon>Spirosomataceae</taxon>
        <taxon>Salmonirosea</taxon>
    </lineage>
</organism>
<feature type="domain" description="Glycosyltransferase 2-like" evidence="6">
    <location>
        <begin position="4"/>
        <end position="123"/>
    </location>
</feature>
<dbReference type="Gene3D" id="3.90.550.10">
    <property type="entry name" value="Spore Coat Polysaccharide Biosynthesis Protein SpsA, Chain A"/>
    <property type="match status" value="1"/>
</dbReference>
<evidence type="ECO:0000259" key="6">
    <source>
        <dbReference type="Pfam" id="PF00535"/>
    </source>
</evidence>
<evidence type="ECO:0000256" key="3">
    <source>
        <dbReference type="ARBA" id="ARBA00022676"/>
    </source>
</evidence>
<dbReference type="NCBIfam" id="TIGR04283">
    <property type="entry name" value="glyco_like_mftF"/>
    <property type="match status" value="1"/>
</dbReference>
<dbReference type="InterPro" id="IPR026461">
    <property type="entry name" value="Trfase_2_rSAM/seldom_assoc"/>
</dbReference>
<protein>
    <submittedName>
        <fullName evidence="7">Glycosyltransferase</fullName>
    </submittedName>
</protein>
<reference evidence="7 8" key="1">
    <citation type="submission" date="2019-10" db="EMBL/GenBank/DDBJ databases">
        <title>Draft Genome Sequence of Cytophagaceae sp. SJW1-29.</title>
        <authorList>
            <person name="Choi A."/>
        </authorList>
    </citation>
    <scope>NUCLEOTIDE SEQUENCE [LARGE SCALE GENOMIC DNA]</scope>
    <source>
        <strain evidence="7 8">SJW1-29</strain>
    </source>
</reference>
<comment type="caution">
    <text evidence="7">The sequence shown here is derived from an EMBL/GenBank/DDBJ whole genome shotgun (WGS) entry which is preliminary data.</text>
</comment>